<dbReference type="SUPFAM" id="SSF52279">
    <property type="entry name" value="Beta-D-glucan exohydrolase, C-terminal domain"/>
    <property type="match status" value="1"/>
</dbReference>
<dbReference type="InterPro" id="IPR044993">
    <property type="entry name" value="BXL"/>
</dbReference>
<organism evidence="5 6">
    <name type="scientific">Momordica charantia</name>
    <name type="common">Bitter gourd</name>
    <name type="synonym">Balsam pear</name>
    <dbReference type="NCBI Taxonomy" id="3673"/>
    <lineage>
        <taxon>Eukaryota</taxon>
        <taxon>Viridiplantae</taxon>
        <taxon>Streptophyta</taxon>
        <taxon>Embryophyta</taxon>
        <taxon>Tracheophyta</taxon>
        <taxon>Spermatophyta</taxon>
        <taxon>Magnoliopsida</taxon>
        <taxon>eudicotyledons</taxon>
        <taxon>Gunneridae</taxon>
        <taxon>Pentapetalae</taxon>
        <taxon>rosids</taxon>
        <taxon>fabids</taxon>
        <taxon>Cucurbitales</taxon>
        <taxon>Cucurbitaceae</taxon>
        <taxon>Momordiceae</taxon>
        <taxon>Momordica</taxon>
    </lineage>
</organism>
<dbReference type="InterPro" id="IPR036881">
    <property type="entry name" value="Glyco_hydro_3_C_sf"/>
</dbReference>
<dbReference type="GO" id="GO:0009044">
    <property type="term" value="F:xylan 1,4-beta-xylosidase activity"/>
    <property type="evidence" value="ECO:0007669"/>
    <property type="project" value="InterPro"/>
</dbReference>
<dbReference type="KEGG" id="mcha:111021380"/>
<dbReference type="InterPro" id="IPR002772">
    <property type="entry name" value="Glyco_hydro_3_C"/>
</dbReference>
<gene>
    <name evidence="6" type="primary">LOC111021380</name>
</gene>
<dbReference type="Gene3D" id="3.20.20.300">
    <property type="entry name" value="Glycoside hydrolase, family 3, N-terminal domain"/>
    <property type="match status" value="1"/>
</dbReference>
<dbReference type="PANTHER" id="PTHR42721">
    <property type="entry name" value="SUGAR HYDROLASE-RELATED"/>
    <property type="match status" value="1"/>
</dbReference>
<dbReference type="GO" id="GO:0045493">
    <property type="term" value="P:xylan catabolic process"/>
    <property type="evidence" value="ECO:0007669"/>
    <property type="project" value="InterPro"/>
</dbReference>
<evidence type="ECO:0000256" key="3">
    <source>
        <dbReference type="SAM" id="SignalP"/>
    </source>
</evidence>
<dbReference type="FunFam" id="3.40.50.1700:FF:000001">
    <property type="entry name" value="probable beta-D-xylosidase 2"/>
    <property type="match status" value="1"/>
</dbReference>
<dbReference type="SMART" id="SM01217">
    <property type="entry name" value="Fn3_like"/>
    <property type="match status" value="1"/>
</dbReference>
<evidence type="ECO:0000313" key="5">
    <source>
        <dbReference type="Proteomes" id="UP000504603"/>
    </source>
</evidence>
<proteinExistence type="predicted"/>
<dbReference type="Pfam" id="PF01915">
    <property type="entry name" value="Glyco_hydro_3_C"/>
    <property type="match status" value="1"/>
</dbReference>
<dbReference type="InterPro" id="IPR036962">
    <property type="entry name" value="Glyco_hydro_3_N_sf"/>
</dbReference>
<dbReference type="SUPFAM" id="SSF51445">
    <property type="entry name" value="(Trans)glycosidases"/>
    <property type="match status" value="1"/>
</dbReference>
<keyword evidence="1" id="KW-0378">Hydrolase</keyword>
<evidence type="ECO:0000259" key="4">
    <source>
        <dbReference type="SMART" id="SM01217"/>
    </source>
</evidence>
<reference evidence="6" key="1">
    <citation type="submission" date="2025-08" db="UniProtKB">
        <authorList>
            <consortium name="RefSeq"/>
        </authorList>
    </citation>
    <scope>IDENTIFICATION</scope>
    <source>
        <strain evidence="6">OHB3-1</strain>
    </source>
</reference>
<dbReference type="InterPro" id="IPR026891">
    <property type="entry name" value="Fn3-like"/>
</dbReference>
<dbReference type="GeneID" id="111021380"/>
<sequence>MASAAAPSASGHLKILALIVILGALIRHGGGAREPFACDPNDTAARGLPFCKARLPIPERVRDLIGRLRLDEKVRLLVNNAAAVPRLGIKGYEWWSEALHGVSNVGPGTKFGGELPGATSFPQVITTAASFNSSLWEAIGRFDGAPSPSQPYGRLGPKDVCSPAHQQLALDAARQGIVLLENRRSALPLSATRHRTVAVIGPNSDANVTMIGNYAGVACGYVTPVEGIARYAAVVHRKGCDDVACATEDSFGEAMAAAGAADATVVVVGLDQSIEAETRDREGLLLPGRQQELISKAAAASRGPTVVVLMSGGPIDMSFAKNDPRISAIVWVGYPGQAGGAAIADVLFGTTNPGGKLPMTWYPQSYLSNLAMTNMAMRSSSSYPGRTYRFYSGPVVYPFGYGLSYSNFIHTIVKAHTTVAVPLAGHRRTPTSTAALSGKAIRVTHAKCRKLSLVIHVDVANKGDRDGSHTLLVFSTPPIGGGSWAPRKQLVAFEKVHLAAGAQQRVPVHIHVCKYLSVVDKSGVRRIPMGEHLIHIGDVKHTVSLQAITLGVIKT</sequence>
<dbReference type="Pfam" id="PF14310">
    <property type="entry name" value="Fn3-like"/>
    <property type="match status" value="1"/>
</dbReference>
<dbReference type="GO" id="GO:0046556">
    <property type="term" value="F:alpha-L-arabinofuranosidase activity"/>
    <property type="evidence" value="ECO:0007669"/>
    <property type="project" value="TreeGrafter"/>
</dbReference>
<dbReference type="OrthoDB" id="47059at2759"/>
<dbReference type="PANTHER" id="PTHR42721:SF45">
    <property type="entry name" value="BETA-D-XYLOSIDASE 2-RELATED"/>
    <property type="match status" value="1"/>
</dbReference>
<feature type="domain" description="Fibronectin type III-like" evidence="4">
    <location>
        <begin position="469"/>
        <end position="540"/>
    </location>
</feature>
<dbReference type="Gene3D" id="3.40.50.1700">
    <property type="entry name" value="Glycoside hydrolase family 3 C-terminal domain"/>
    <property type="match status" value="1"/>
</dbReference>
<evidence type="ECO:0000256" key="1">
    <source>
        <dbReference type="ARBA" id="ARBA00022801"/>
    </source>
</evidence>
<feature type="signal peptide" evidence="3">
    <location>
        <begin position="1"/>
        <end position="31"/>
    </location>
</feature>
<keyword evidence="3" id="KW-0732">Signal</keyword>
<dbReference type="GO" id="GO:0031222">
    <property type="term" value="P:arabinan catabolic process"/>
    <property type="evidence" value="ECO:0007669"/>
    <property type="project" value="TreeGrafter"/>
</dbReference>
<name>A0A6J1DKJ7_MOMCH</name>
<evidence type="ECO:0000256" key="2">
    <source>
        <dbReference type="ARBA" id="ARBA00023295"/>
    </source>
</evidence>
<keyword evidence="2" id="KW-0326">Glycosidase</keyword>
<protein>
    <submittedName>
        <fullName evidence="6">Probable beta-D-xylosidase 2</fullName>
    </submittedName>
</protein>
<evidence type="ECO:0000313" key="6">
    <source>
        <dbReference type="RefSeq" id="XP_022154027.1"/>
    </source>
</evidence>
<keyword evidence="5" id="KW-1185">Reference proteome</keyword>
<dbReference type="AlphaFoldDB" id="A0A6J1DKJ7"/>
<dbReference type="Gene3D" id="2.60.40.10">
    <property type="entry name" value="Immunoglobulins"/>
    <property type="match status" value="1"/>
</dbReference>
<accession>A0A6J1DKJ7</accession>
<feature type="chain" id="PRO_5027084635" evidence="3">
    <location>
        <begin position="32"/>
        <end position="555"/>
    </location>
</feature>
<dbReference type="Proteomes" id="UP000504603">
    <property type="component" value="Unplaced"/>
</dbReference>
<dbReference type="InterPro" id="IPR017853">
    <property type="entry name" value="GH"/>
</dbReference>
<dbReference type="InterPro" id="IPR013783">
    <property type="entry name" value="Ig-like_fold"/>
</dbReference>
<dbReference type="RefSeq" id="XP_022154027.1">
    <property type="nucleotide sequence ID" value="XM_022298335.1"/>
</dbReference>